<reference evidence="7" key="1">
    <citation type="submission" date="2020-11" db="EMBL/GenBank/DDBJ databases">
        <authorList>
            <person name="Tran Van P."/>
        </authorList>
    </citation>
    <scope>NUCLEOTIDE SEQUENCE</scope>
</reference>
<evidence type="ECO:0000313" key="7">
    <source>
        <dbReference type="EMBL" id="CAD7238323.1"/>
    </source>
</evidence>
<protein>
    <submittedName>
        <fullName evidence="7">Uncharacterized protein</fullName>
    </submittedName>
</protein>
<keyword evidence="5" id="KW-0064">Aspartyl protease</keyword>
<evidence type="ECO:0000256" key="1">
    <source>
        <dbReference type="ARBA" id="ARBA00006814"/>
    </source>
</evidence>
<dbReference type="OrthoDB" id="10544537at2759"/>
<dbReference type="Gene3D" id="3.40.50.1450">
    <property type="entry name" value="HybD-like"/>
    <property type="match status" value="1"/>
</dbReference>
<evidence type="ECO:0000256" key="5">
    <source>
        <dbReference type="ARBA" id="ARBA00022750"/>
    </source>
</evidence>
<dbReference type="AlphaFoldDB" id="A0A7R8WWS4"/>
<keyword evidence="6" id="KW-0378">Hydrolase</keyword>
<dbReference type="GO" id="GO:0046872">
    <property type="term" value="F:metal ion binding"/>
    <property type="evidence" value="ECO:0007669"/>
    <property type="project" value="UniProtKB-KW"/>
</dbReference>
<dbReference type="GO" id="GO:0004190">
    <property type="term" value="F:aspartic-type endopeptidase activity"/>
    <property type="evidence" value="ECO:0007669"/>
    <property type="project" value="UniProtKB-KW"/>
</dbReference>
<dbReference type="FunFam" id="3.40.50.1450:FF:000002">
    <property type="entry name" value="Hydrogenase 1 maturation protease"/>
    <property type="match status" value="1"/>
</dbReference>
<dbReference type="InterPro" id="IPR023430">
    <property type="entry name" value="Pept_HybD-like_dom_sf"/>
</dbReference>
<comment type="similarity">
    <text evidence="1">Belongs to the peptidase A31 family.</text>
</comment>
<evidence type="ECO:0000256" key="6">
    <source>
        <dbReference type="ARBA" id="ARBA00022801"/>
    </source>
</evidence>
<dbReference type="EMBL" id="OB699490">
    <property type="protein sequence ID" value="CAD7238323.1"/>
    <property type="molecule type" value="Genomic_DNA"/>
</dbReference>
<keyword evidence="4" id="KW-0479">Metal-binding</keyword>
<gene>
    <name evidence="7" type="ORF">CTOB1V02_LOCUS16138</name>
</gene>
<evidence type="ECO:0000256" key="2">
    <source>
        <dbReference type="ARBA" id="ARBA00022596"/>
    </source>
</evidence>
<organism evidence="7">
    <name type="scientific">Cyprideis torosa</name>
    <dbReference type="NCBI Taxonomy" id="163714"/>
    <lineage>
        <taxon>Eukaryota</taxon>
        <taxon>Metazoa</taxon>
        <taxon>Ecdysozoa</taxon>
        <taxon>Arthropoda</taxon>
        <taxon>Crustacea</taxon>
        <taxon>Oligostraca</taxon>
        <taxon>Ostracoda</taxon>
        <taxon>Podocopa</taxon>
        <taxon>Podocopida</taxon>
        <taxon>Cytherocopina</taxon>
        <taxon>Cytheroidea</taxon>
        <taxon>Cytherideidae</taxon>
        <taxon>Cyprideis</taxon>
    </lineage>
</organism>
<keyword evidence="3" id="KW-0645">Protease</keyword>
<dbReference type="PANTHER" id="PTHR30302:SF1">
    <property type="entry name" value="HYDROGENASE 2 MATURATION PROTEASE"/>
    <property type="match status" value="1"/>
</dbReference>
<sequence length="190" mass="20925">MDGGTQGIYLVQHVQAANILVVFDAIDYGLAGGEMKIIQDEQVPHFMGAKKVSLHQTGFQEVLSMSQLLGDYPDHISLFGVQPVELEDFGGSLRPAVKARIQPAIDHAIEYLQGLGIPAYRRSTPLSAADHLSPPELELDAYETQRPSEQEAWRIGDQRVLQDEAVAFDPKPLDLGPTPRSINVDSRRPD</sequence>
<dbReference type="Pfam" id="PF01750">
    <property type="entry name" value="HycI"/>
    <property type="match status" value="1"/>
</dbReference>
<dbReference type="SUPFAM" id="SSF53163">
    <property type="entry name" value="HybD-like"/>
    <property type="match status" value="1"/>
</dbReference>
<dbReference type="PRINTS" id="PR00446">
    <property type="entry name" value="HYDRGNUPTAKE"/>
</dbReference>
<dbReference type="GO" id="GO:0016485">
    <property type="term" value="P:protein processing"/>
    <property type="evidence" value="ECO:0007669"/>
    <property type="project" value="TreeGrafter"/>
</dbReference>
<dbReference type="PANTHER" id="PTHR30302">
    <property type="entry name" value="HYDROGENASE 1 MATURATION PROTEASE"/>
    <property type="match status" value="1"/>
</dbReference>
<keyword evidence="2" id="KW-0533">Nickel</keyword>
<dbReference type="InterPro" id="IPR000671">
    <property type="entry name" value="Peptidase_A31"/>
</dbReference>
<evidence type="ECO:0000256" key="4">
    <source>
        <dbReference type="ARBA" id="ARBA00022723"/>
    </source>
</evidence>
<proteinExistence type="inferred from homology"/>
<dbReference type="GO" id="GO:0008047">
    <property type="term" value="F:enzyme activator activity"/>
    <property type="evidence" value="ECO:0007669"/>
    <property type="project" value="InterPro"/>
</dbReference>
<accession>A0A7R8WWS4</accession>
<name>A0A7R8WWS4_9CRUS</name>
<dbReference type="NCBIfam" id="TIGR00072">
    <property type="entry name" value="hydrog_prot"/>
    <property type="match status" value="1"/>
</dbReference>
<evidence type="ECO:0000256" key="3">
    <source>
        <dbReference type="ARBA" id="ARBA00022670"/>
    </source>
</evidence>